<dbReference type="GO" id="GO:0008270">
    <property type="term" value="F:zinc ion binding"/>
    <property type="evidence" value="ECO:0007669"/>
    <property type="project" value="UniProtKB-KW"/>
</dbReference>
<dbReference type="eggNOG" id="ENOG502TCAY">
    <property type="taxonomic scope" value="Eukaryota"/>
</dbReference>
<gene>
    <name evidence="8" type="ORF">KGM_203346</name>
</gene>
<protein>
    <submittedName>
        <fullName evidence="8">Zinc finger protein 248</fullName>
    </submittedName>
</protein>
<feature type="region of interest" description="Disordered" evidence="7">
    <location>
        <begin position="1557"/>
        <end position="1604"/>
    </location>
</feature>
<evidence type="ECO:0000256" key="2">
    <source>
        <dbReference type="ARBA" id="ARBA00022723"/>
    </source>
</evidence>
<dbReference type="PANTHER" id="PTHR24394">
    <property type="entry name" value="ZINC FINGER PROTEIN"/>
    <property type="match status" value="1"/>
</dbReference>
<evidence type="ECO:0000256" key="1">
    <source>
        <dbReference type="ARBA" id="ARBA00004123"/>
    </source>
</evidence>
<dbReference type="PANTHER" id="PTHR24394:SF29">
    <property type="entry name" value="MYONEURIN"/>
    <property type="match status" value="1"/>
</dbReference>
<evidence type="ECO:0000256" key="3">
    <source>
        <dbReference type="ARBA" id="ARBA00022737"/>
    </source>
</evidence>
<feature type="compositionally biased region" description="Polar residues" evidence="7">
    <location>
        <begin position="1572"/>
        <end position="1591"/>
    </location>
</feature>
<dbReference type="SUPFAM" id="SSF57667">
    <property type="entry name" value="beta-beta-alpha zinc fingers"/>
    <property type="match status" value="1"/>
</dbReference>
<feature type="region of interest" description="Disordered" evidence="7">
    <location>
        <begin position="59"/>
        <end position="101"/>
    </location>
</feature>
<keyword evidence="3" id="KW-0677">Repeat</keyword>
<dbReference type="GO" id="GO:0000981">
    <property type="term" value="F:DNA-binding transcription factor activity, RNA polymerase II-specific"/>
    <property type="evidence" value="ECO:0007669"/>
    <property type="project" value="TreeGrafter"/>
</dbReference>
<accession>A0A212FJ66</accession>
<dbReference type="InterPro" id="IPR036236">
    <property type="entry name" value="Znf_C2H2_sf"/>
</dbReference>
<organism evidence="8 9">
    <name type="scientific">Danaus plexippus plexippus</name>
    <dbReference type="NCBI Taxonomy" id="278856"/>
    <lineage>
        <taxon>Eukaryota</taxon>
        <taxon>Metazoa</taxon>
        <taxon>Ecdysozoa</taxon>
        <taxon>Arthropoda</taxon>
        <taxon>Hexapoda</taxon>
        <taxon>Insecta</taxon>
        <taxon>Pterygota</taxon>
        <taxon>Neoptera</taxon>
        <taxon>Endopterygota</taxon>
        <taxon>Lepidoptera</taxon>
        <taxon>Glossata</taxon>
        <taxon>Ditrysia</taxon>
        <taxon>Papilionoidea</taxon>
        <taxon>Nymphalidae</taxon>
        <taxon>Danainae</taxon>
        <taxon>Danaini</taxon>
        <taxon>Danaina</taxon>
        <taxon>Danaus</taxon>
        <taxon>Danaus</taxon>
    </lineage>
</organism>
<keyword evidence="6" id="KW-0539">Nucleus</keyword>
<reference evidence="8 9" key="1">
    <citation type="journal article" date="2011" name="Cell">
        <title>The monarch butterfly genome yields insights into long-distance migration.</title>
        <authorList>
            <person name="Zhan S."/>
            <person name="Merlin C."/>
            <person name="Boore J.L."/>
            <person name="Reppert S.M."/>
        </authorList>
    </citation>
    <scope>NUCLEOTIDE SEQUENCE [LARGE SCALE GENOMIC DNA]</scope>
    <source>
        <strain evidence="8">F-2</strain>
    </source>
</reference>
<keyword evidence="9" id="KW-1185">Reference proteome</keyword>
<dbReference type="PROSITE" id="PS00028">
    <property type="entry name" value="ZINC_FINGER_C2H2_1"/>
    <property type="match status" value="9"/>
</dbReference>
<keyword evidence="5" id="KW-0862">Zinc</keyword>
<feature type="compositionally biased region" description="Basic and acidic residues" evidence="7">
    <location>
        <begin position="91"/>
        <end position="101"/>
    </location>
</feature>
<evidence type="ECO:0000313" key="9">
    <source>
        <dbReference type="Proteomes" id="UP000007151"/>
    </source>
</evidence>
<dbReference type="KEGG" id="dpl:KGM_203346"/>
<feature type="compositionally biased region" description="Basic and acidic residues" evidence="7">
    <location>
        <begin position="1323"/>
        <end position="1332"/>
    </location>
</feature>
<dbReference type="Gene3D" id="3.30.160.60">
    <property type="entry name" value="Classic Zinc Finger"/>
    <property type="match status" value="2"/>
</dbReference>
<comment type="caution">
    <text evidence="8">The sequence shown here is derived from an EMBL/GenBank/DDBJ whole genome shotgun (WGS) entry which is preliminary data.</text>
</comment>
<sequence length="1604" mass="185752">MADDIDIEEHDVLDNPLLKNIFPDITSIKTEVIDYEDEENDEENMLFNGDEDFSYEIQQQKNDPSIHESKPSSSSTSGVNTPEPHATISRGESHSDGTSHHCNECDSMFPTEEALDEHKTITHSYLVAVRKNKAYKSTTKGSIFNRKIKMEPDPVEDKSVLCSCCNEVFPDELAFMKHSYSVMPVCFQCDLCDMECDSEAALRNHKATHSMNDEYICCPVCSCHFRNRVKLCNHMRIFHGFNDDVPEPTTAVDFDCEACGHSLPDCKRYNHHIQHKHPELYNKVVDTRKYHCPPCNLTFPSSYSEKIHRAAKHAVPDDVSYEQQSTSSQNYLPMPIATLFKCTKCHVHFLSFMKAVEHFKTCEADAGDYKCKICRRFLNKPDKIGHLKQHEMVEKLKGIKIRDVEIQNKIVCNCRKCQICFDEAGFQKCHTDVCLPAKSVKCSLCRLIIHEDYMVQHSKAHATGVKTTDFIVVDYMCFDENEQKEQIQEQPKVKMDRTAKPKHLFYCPTCKCYLKINRTIHGHSVGKCNRSLNKYLCKLCGLCFTVKGMKTHKREHKLYPNLKLHEFKFVSTQTGRQIEPKFPEFKKCKACSVHFFSEQARRRHSCFSEVHKTCQYCRENFSDLAFKLHVPFHKYGDWDSQKVNIPDILKTYESLQTMWNILYLCETCDTIIDTYDSVVEHSQDHFCNMESYNKTINNCDICDLKFVGNSIDRHKELHLGNSLRKDSFIILNYDYEKLLSNEWLKMFACLAKEQVNQILSRSIYKVTRSIRMEIAVDGPLHTTLYRCGGCSNIIDTDCVEAHAQNNNCSNNDFKYNCVTCRLSFATRNSKADHDYLHKTCKLDSNCLRIIDFNLQKDFYVNDVLRSKLRPEGLSFKRCQQCGKLIQKDKFQKHSAFHVEQKHKLFKNQPKFVSKSSAKKMVHTFYTCRKCKVSVVFKQTINIHTCKTLVRLVKCNKCGLMIRASSLQRHSQYHRKFPKMTAADIKIVYFQNKCIEDPVRQNEEQLVFYQCTDCALTVHRESTTKKHACNGSLNKKYCNICELYFHASNFMHHEKIHEQMAFGKDDITLLQFRNGVVYGDVNPQTKIVSYKPKRENIYIKKVRKRRLFDSQLNHELTDREFYRSISARLYKCDTCKLLFVTGSCLAQHQKICSENNTGVECKNCGLIFHETAIKHHITLQKCNLKPNINFISLKLNCETYSDRRVVYLCQQCNVYNISLRGNMYHVEANHRIGKMTVKCVTCNITFSSVSYRNHMKLHHHKKRTGFKDLAVATVTIMTLADALKDLPDRSQIRLIDFDSVEESGVDGRAVKRKLSLDDEDSQDETNKLPRIEPRATTSDEILSPKSKIQFNKNSLYSCGVCDLNFLHPKTLKRHMDIGRHDEQRYVCPECNLMFTRISLTRHMYTHETVEETNDYRPKYRNESRTRRSQGDSSEENSQSSSTYKVEIEPSISTEEASSQGDPEVKLYKCAACDVYYLKEDICVEHVTEHAALDPTEYIACKMCDLQFLCEYLGSHMKTHRDKSFNIDKLIVLEYQIVDNSVKIDTYSAADRLKSKLVSTTTHSDTEDEKNDNIDSTTDENNFNQSAPSVSDQSADRPTPQMESAN</sequence>
<evidence type="ECO:0000256" key="4">
    <source>
        <dbReference type="ARBA" id="ARBA00022771"/>
    </source>
</evidence>
<dbReference type="PROSITE" id="PS50157">
    <property type="entry name" value="ZINC_FINGER_C2H2_2"/>
    <property type="match status" value="3"/>
</dbReference>
<feature type="compositionally biased region" description="Basic and acidic residues" evidence="7">
    <location>
        <begin position="1410"/>
        <end position="1428"/>
    </location>
</feature>
<dbReference type="GO" id="GO:0005634">
    <property type="term" value="C:nucleus"/>
    <property type="evidence" value="ECO:0007669"/>
    <property type="project" value="UniProtKB-SubCell"/>
</dbReference>
<evidence type="ECO:0000256" key="6">
    <source>
        <dbReference type="ARBA" id="ARBA00023242"/>
    </source>
</evidence>
<name>A0A212FJ66_DANPL</name>
<keyword evidence="4" id="KW-0863">Zinc-finger</keyword>
<evidence type="ECO:0000256" key="7">
    <source>
        <dbReference type="SAM" id="MobiDB-lite"/>
    </source>
</evidence>
<keyword evidence="2" id="KW-0479">Metal-binding</keyword>
<dbReference type="InterPro" id="IPR013087">
    <property type="entry name" value="Znf_C2H2_type"/>
</dbReference>
<dbReference type="SMART" id="SM00355">
    <property type="entry name" value="ZnF_C2H2"/>
    <property type="match status" value="24"/>
</dbReference>
<evidence type="ECO:0000313" key="8">
    <source>
        <dbReference type="EMBL" id="OWR53776.1"/>
    </source>
</evidence>
<feature type="region of interest" description="Disordered" evidence="7">
    <location>
        <begin position="1310"/>
        <end position="1339"/>
    </location>
</feature>
<proteinExistence type="predicted"/>
<dbReference type="OrthoDB" id="7285826at2759"/>
<evidence type="ECO:0000256" key="5">
    <source>
        <dbReference type="ARBA" id="ARBA00022833"/>
    </source>
</evidence>
<feature type="region of interest" description="Disordered" evidence="7">
    <location>
        <begin position="1410"/>
        <end position="1457"/>
    </location>
</feature>
<comment type="subcellular location">
    <subcellularLocation>
        <location evidence="1">Nucleus</location>
    </subcellularLocation>
</comment>
<dbReference type="Proteomes" id="UP000007151">
    <property type="component" value="Unassembled WGS sequence"/>
</dbReference>
<dbReference type="EMBL" id="AGBW02008309">
    <property type="protein sequence ID" value="OWR53776.1"/>
    <property type="molecule type" value="Genomic_DNA"/>
</dbReference>